<dbReference type="Proteomes" id="UP001290462">
    <property type="component" value="Unassembled WGS sequence"/>
</dbReference>
<dbReference type="AlphaFoldDB" id="A0AAW9K6T2"/>
<reference evidence="1" key="1">
    <citation type="submission" date="2023-08" db="EMBL/GenBank/DDBJ databases">
        <title>Genomic characterization of piscicolin 126 produced by Carnobacterium maltaromaticum CM22 strain isolated from salmon (Salmo salar).</title>
        <authorList>
            <person name="Gonzalez-Gragera E."/>
            <person name="Garcia-Lopez J.D."/>
            <person name="Teso-Perez C."/>
            <person name="Gimenez-Hernandez I."/>
            <person name="Peralta-Sanchez J.M."/>
            <person name="Valdivia E."/>
            <person name="Montalban-Lopez M."/>
            <person name="Martin-Platero A.M."/>
            <person name="Banos A."/>
            <person name="Martinez-Bueno M."/>
        </authorList>
    </citation>
    <scope>NUCLEOTIDE SEQUENCE</scope>
    <source>
        <strain evidence="1">CM22</strain>
    </source>
</reference>
<organism evidence="1 2">
    <name type="scientific">Carnobacterium maltaromaticum</name>
    <name type="common">Carnobacterium piscicola</name>
    <dbReference type="NCBI Taxonomy" id="2751"/>
    <lineage>
        <taxon>Bacteria</taxon>
        <taxon>Bacillati</taxon>
        <taxon>Bacillota</taxon>
        <taxon>Bacilli</taxon>
        <taxon>Lactobacillales</taxon>
        <taxon>Carnobacteriaceae</taxon>
        <taxon>Carnobacterium</taxon>
    </lineage>
</organism>
<comment type="caution">
    <text evidence="1">The sequence shown here is derived from an EMBL/GenBank/DDBJ whole genome shotgun (WGS) entry which is preliminary data.</text>
</comment>
<proteinExistence type="predicted"/>
<name>A0AAW9K6T2_CARML</name>
<evidence type="ECO:0000313" key="1">
    <source>
        <dbReference type="EMBL" id="MDZ5759432.1"/>
    </source>
</evidence>
<dbReference type="EMBL" id="JAVBVO010000003">
    <property type="protein sequence ID" value="MDZ5759432.1"/>
    <property type="molecule type" value="Genomic_DNA"/>
</dbReference>
<evidence type="ECO:0008006" key="3">
    <source>
        <dbReference type="Google" id="ProtNLM"/>
    </source>
</evidence>
<gene>
    <name evidence="1" type="ORF">RAK27_12285</name>
</gene>
<protein>
    <recommendedName>
        <fullName evidence="3">Adhesin domain-containing protein</fullName>
    </recommendedName>
</protein>
<accession>A0AAW9K6T2</accession>
<evidence type="ECO:0000313" key="2">
    <source>
        <dbReference type="Proteomes" id="UP001290462"/>
    </source>
</evidence>
<sequence>MKKKLIVLVGVVFVAVFFGRMLLAGADKDQTVSMDWEIKENNNQVIELLNSSQNIDIDIQQTESEYTKVLIEGTVSQKTYDKIQEVKVEGNSLSIQLGSDSMVGLTMVSDDADEALKLTVLLGKEATVKKYYIDGTSKIKVKVPGNYNGKFKLNTNNEGEILNVPKTTKEENTVIQIDTAGDIDITE</sequence>
<dbReference type="RefSeq" id="WP_135057368.1">
    <property type="nucleotide sequence ID" value="NZ_CP185245.1"/>
</dbReference>